<protein>
    <submittedName>
        <fullName evidence="3">Putative Zn-dependent protease DUF2268</fullName>
    </submittedName>
</protein>
<dbReference type="Pfam" id="PF10026">
    <property type="entry name" value="DUF2268"/>
    <property type="match status" value="1"/>
</dbReference>
<sequence length="321" mass="36267">MKPLGKTLLISLISLLFISCSNDQPVHQKKQEAPITFTQDEQEFEIIYMYDEMKEYISSVREKSGSSNETVYIDQVFEPFKELSDMEGFSLAYPFEHTNDLDKLEETIADLIRDKDSTDQIIKEALIKSAKQLPGDNKKIFILPANPEDTFTVEEMGGVEGIVLAENVIVLKLSASFDKDILKYTVAHEYNHAIEGESNEGMMHNILGAVVMEGKADVFASSLYPQIEVPWKEPMNAETKEKIVKELMEIGDTGDPRLYLGLRSGNPSKGIPQWANYKIGFEIVQSYIEKHPEVSIGKWTSMNEHEIIAGSDYTEITAHDE</sequence>
<keyword evidence="3" id="KW-0378">Hydrolase</keyword>
<dbReference type="RefSeq" id="WP_113970325.1">
    <property type="nucleotide sequence ID" value="NZ_QNRJ01000011.1"/>
</dbReference>
<dbReference type="OrthoDB" id="1437293at2"/>
<comment type="caution">
    <text evidence="3">The sequence shown here is derived from an EMBL/GenBank/DDBJ whole genome shotgun (WGS) entry which is preliminary data.</text>
</comment>
<name>A0A366ENC8_9BACI</name>
<proteinExistence type="predicted"/>
<feature type="chain" id="PRO_5016679386" evidence="1">
    <location>
        <begin position="24"/>
        <end position="321"/>
    </location>
</feature>
<gene>
    <name evidence="3" type="ORF">DET59_11172</name>
</gene>
<feature type="signal peptide" evidence="1">
    <location>
        <begin position="1"/>
        <end position="23"/>
    </location>
</feature>
<feature type="domain" description="DUF2268" evidence="2">
    <location>
        <begin position="120"/>
        <end position="308"/>
    </location>
</feature>
<organism evidence="3 4">
    <name type="scientific">Rossellomorea aquimaris</name>
    <dbReference type="NCBI Taxonomy" id="189382"/>
    <lineage>
        <taxon>Bacteria</taxon>
        <taxon>Bacillati</taxon>
        <taxon>Bacillota</taxon>
        <taxon>Bacilli</taxon>
        <taxon>Bacillales</taxon>
        <taxon>Bacillaceae</taxon>
        <taxon>Rossellomorea</taxon>
    </lineage>
</organism>
<dbReference type="InterPro" id="IPR018728">
    <property type="entry name" value="DUF2268"/>
</dbReference>
<dbReference type="EMBL" id="QNRJ01000011">
    <property type="protein sequence ID" value="RBP02975.1"/>
    <property type="molecule type" value="Genomic_DNA"/>
</dbReference>
<dbReference type="Proteomes" id="UP000252118">
    <property type="component" value="Unassembled WGS sequence"/>
</dbReference>
<dbReference type="AlphaFoldDB" id="A0A366ENC8"/>
<keyword evidence="1" id="KW-0732">Signal</keyword>
<keyword evidence="3" id="KW-0645">Protease</keyword>
<evidence type="ECO:0000313" key="3">
    <source>
        <dbReference type="EMBL" id="RBP02975.1"/>
    </source>
</evidence>
<accession>A0A366ENC8</accession>
<reference evidence="3 4" key="1">
    <citation type="submission" date="2018-06" db="EMBL/GenBank/DDBJ databases">
        <title>Freshwater and sediment microbial communities from various areas in North America, analyzing microbe dynamics in response to fracking.</title>
        <authorList>
            <person name="Lamendella R."/>
        </authorList>
    </citation>
    <scope>NUCLEOTIDE SEQUENCE [LARGE SCALE GENOMIC DNA]</scope>
    <source>
        <strain evidence="3 4">97B</strain>
    </source>
</reference>
<dbReference type="PROSITE" id="PS51257">
    <property type="entry name" value="PROKAR_LIPOPROTEIN"/>
    <property type="match status" value="1"/>
</dbReference>
<dbReference type="GO" id="GO:0006508">
    <property type="term" value="P:proteolysis"/>
    <property type="evidence" value="ECO:0007669"/>
    <property type="project" value="UniProtKB-KW"/>
</dbReference>
<evidence type="ECO:0000259" key="2">
    <source>
        <dbReference type="Pfam" id="PF10026"/>
    </source>
</evidence>
<dbReference type="GO" id="GO:0008233">
    <property type="term" value="F:peptidase activity"/>
    <property type="evidence" value="ECO:0007669"/>
    <property type="project" value="UniProtKB-KW"/>
</dbReference>
<evidence type="ECO:0000313" key="4">
    <source>
        <dbReference type="Proteomes" id="UP000252118"/>
    </source>
</evidence>
<evidence type="ECO:0000256" key="1">
    <source>
        <dbReference type="SAM" id="SignalP"/>
    </source>
</evidence>